<keyword evidence="6" id="KW-1185">Reference proteome</keyword>
<sequence length="196" mass="21657">MSGTVNKVTLIGYLGRDPDTRAMTSGDTATNIALATTDTWKDKATGEKREQTEWHRVAFYGKLAEIADKYLRKGSLVYIEGSLRTRKYTDKDGVEKYVVEIRADDMRMLGARNTGGQQGGDDSYGQQEDSQQYSTQLQRPAQGTQQRSQQQRTAPAPQQRPAPNTNRAPAPRQAPQQEPALAGGYTSDDPDGDIPF</sequence>
<dbReference type="EMBL" id="JAEPBG010000006">
    <property type="protein sequence ID" value="MBK4736010.1"/>
    <property type="molecule type" value="Genomic_DNA"/>
</dbReference>
<comment type="subunit">
    <text evidence="2">Homotetramer.</text>
</comment>
<keyword evidence="1 2" id="KW-0238">DNA-binding</keyword>
<name>A0A934SV61_9BURK</name>
<protein>
    <recommendedName>
        <fullName evidence="2 3">Single-stranded DNA-binding protein</fullName>
        <shortName evidence="2">SSB</shortName>
    </recommendedName>
</protein>
<proteinExistence type="inferred from homology"/>
<dbReference type="GO" id="GO:0003697">
    <property type="term" value="F:single-stranded DNA binding"/>
    <property type="evidence" value="ECO:0007669"/>
    <property type="project" value="UniProtKB-UniRule"/>
</dbReference>
<evidence type="ECO:0000313" key="6">
    <source>
        <dbReference type="Proteomes" id="UP000622890"/>
    </source>
</evidence>
<evidence type="ECO:0000256" key="4">
    <source>
        <dbReference type="SAM" id="MobiDB-lite"/>
    </source>
</evidence>
<dbReference type="Proteomes" id="UP000622890">
    <property type="component" value="Unassembled WGS sequence"/>
</dbReference>
<dbReference type="InterPro" id="IPR012340">
    <property type="entry name" value="NA-bd_OB-fold"/>
</dbReference>
<organism evidence="5 6">
    <name type="scientific">Noviherbaspirillum pedocola</name>
    <dbReference type="NCBI Taxonomy" id="2801341"/>
    <lineage>
        <taxon>Bacteria</taxon>
        <taxon>Pseudomonadati</taxon>
        <taxon>Pseudomonadota</taxon>
        <taxon>Betaproteobacteria</taxon>
        <taxon>Burkholderiales</taxon>
        <taxon>Oxalobacteraceae</taxon>
        <taxon>Noviherbaspirillum</taxon>
    </lineage>
</organism>
<accession>A0A934SV61</accession>
<feature type="compositionally biased region" description="Low complexity" evidence="4">
    <location>
        <begin position="120"/>
        <end position="182"/>
    </location>
</feature>
<dbReference type="Gene3D" id="2.40.50.140">
    <property type="entry name" value="Nucleic acid-binding proteins"/>
    <property type="match status" value="1"/>
</dbReference>
<evidence type="ECO:0000256" key="2">
    <source>
        <dbReference type="HAMAP-Rule" id="MF_00984"/>
    </source>
</evidence>
<dbReference type="GO" id="GO:0006260">
    <property type="term" value="P:DNA replication"/>
    <property type="evidence" value="ECO:0007669"/>
    <property type="project" value="InterPro"/>
</dbReference>
<evidence type="ECO:0000256" key="1">
    <source>
        <dbReference type="ARBA" id="ARBA00023125"/>
    </source>
</evidence>
<dbReference type="InterPro" id="IPR011344">
    <property type="entry name" value="ssDNA-bd"/>
</dbReference>
<reference evidence="5" key="1">
    <citation type="submission" date="2021-01" db="EMBL/GenBank/DDBJ databases">
        <title>Genome sequence of strain Noviherbaspirillum sp. DKR-6.</title>
        <authorList>
            <person name="Chaudhary D.K."/>
        </authorList>
    </citation>
    <scope>NUCLEOTIDE SEQUENCE</scope>
    <source>
        <strain evidence="5">DKR-6</strain>
    </source>
</reference>
<comment type="caution">
    <text evidence="5">The sequence shown here is derived from an EMBL/GenBank/DDBJ whole genome shotgun (WGS) entry which is preliminary data.</text>
</comment>
<dbReference type="RefSeq" id="WP_200592985.1">
    <property type="nucleotide sequence ID" value="NZ_JAEPBG010000006.1"/>
</dbReference>
<dbReference type="AlphaFoldDB" id="A0A934SV61"/>
<dbReference type="GO" id="GO:0009295">
    <property type="term" value="C:nucleoid"/>
    <property type="evidence" value="ECO:0007669"/>
    <property type="project" value="TreeGrafter"/>
</dbReference>
<comment type="caution">
    <text evidence="2">Lacks conserved residue(s) required for the propagation of feature annotation.</text>
</comment>
<dbReference type="PROSITE" id="PS50935">
    <property type="entry name" value="SSB"/>
    <property type="match status" value="1"/>
</dbReference>
<dbReference type="CDD" id="cd04496">
    <property type="entry name" value="SSB_OBF"/>
    <property type="match status" value="1"/>
</dbReference>
<gene>
    <name evidence="5" type="primary">ssb</name>
    <name evidence="5" type="ORF">JJB74_15420</name>
</gene>
<dbReference type="SUPFAM" id="SSF50249">
    <property type="entry name" value="Nucleic acid-binding proteins"/>
    <property type="match status" value="1"/>
</dbReference>
<evidence type="ECO:0000313" key="5">
    <source>
        <dbReference type="EMBL" id="MBK4736010.1"/>
    </source>
</evidence>
<evidence type="ECO:0000256" key="3">
    <source>
        <dbReference type="RuleBase" id="RU000524"/>
    </source>
</evidence>
<dbReference type="PANTHER" id="PTHR10302">
    <property type="entry name" value="SINGLE-STRANDED DNA-BINDING PROTEIN"/>
    <property type="match status" value="1"/>
</dbReference>
<feature type="region of interest" description="Disordered" evidence="4">
    <location>
        <begin position="109"/>
        <end position="196"/>
    </location>
</feature>
<dbReference type="InterPro" id="IPR000424">
    <property type="entry name" value="Primosome_PriB/ssb"/>
</dbReference>
<dbReference type="Pfam" id="PF00436">
    <property type="entry name" value="SSB"/>
    <property type="match status" value="1"/>
</dbReference>
<dbReference type="PANTHER" id="PTHR10302:SF27">
    <property type="entry name" value="SINGLE-STRANDED DNA-BINDING PROTEIN"/>
    <property type="match status" value="1"/>
</dbReference>
<dbReference type="NCBIfam" id="TIGR00621">
    <property type="entry name" value="ssb"/>
    <property type="match status" value="1"/>
</dbReference>
<dbReference type="HAMAP" id="MF_00984">
    <property type="entry name" value="SSB"/>
    <property type="match status" value="1"/>
</dbReference>